<reference evidence="2" key="1">
    <citation type="submission" date="2014-09" db="EMBL/GenBank/DDBJ databases">
        <authorList>
            <person name="Magalhaes I.L.F."/>
            <person name="Oliveira U."/>
            <person name="Santos F.R."/>
            <person name="Vidigal T.H.D.A."/>
            <person name="Brescovit A.D."/>
            <person name="Santos A.J."/>
        </authorList>
    </citation>
    <scope>NUCLEOTIDE SEQUENCE</scope>
    <source>
        <tissue evidence="2">Shoot tissue taken approximately 20 cm above the soil surface</tissue>
    </source>
</reference>
<organism evidence="2">
    <name type="scientific">Arundo donax</name>
    <name type="common">Giant reed</name>
    <name type="synonym">Donax arundinaceus</name>
    <dbReference type="NCBI Taxonomy" id="35708"/>
    <lineage>
        <taxon>Eukaryota</taxon>
        <taxon>Viridiplantae</taxon>
        <taxon>Streptophyta</taxon>
        <taxon>Embryophyta</taxon>
        <taxon>Tracheophyta</taxon>
        <taxon>Spermatophyta</taxon>
        <taxon>Magnoliopsida</taxon>
        <taxon>Liliopsida</taxon>
        <taxon>Poales</taxon>
        <taxon>Poaceae</taxon>
        <taxon>PACMAD clade</taxon>
        <taxon>Arundinoideae</taxon>
        <taxon>Arundineae</taxon>
        <taxon>Arundo</taxon>
    </lineage>
</organism>
<keyword evidence="1" id="KW-0812">Transmembrane</keyword>
<evidence type="ECO:0000256" key="1">
    <source>
        <dbReference type="SAM" id="Phobius"/>
    </source>
</evidence>
<keyword evidence="1" id="KW-0472">Membrane</keyword>
<evidence type="ECO:0000313" key="2">
    <source>
        <dbReference type="EMBL" id="JAD91155.1"/>
    </source>
</evidence>
<name>A0A0A9DZS1_ARUDO</name>
<reference evidence="2" key="2">
    <citation type="journal article" date="2015" name="Data Brief">
        <title>Shoot transcriptome of the giant reed, Arundo donax.</title>
        <authorList>
            <person name="Barrero R.A."/>
            <person name="Guerrero F.D."/>
            <person name="Moolhuijzen P."/>
            <person name="Goolsby J.A."/>
            <person name="Tidwell J."/>
            <person name="Bellgard S.E."/>
            <person name="Bellgard M.I."/>
        </authorList>
    </citation>
    <scope>NUCLEOTIDE SEQUENCE</scope>
    <source>
        <tissue evidence="2">Shoot tissue taken approximately 20 cm above the soil surface</tissue>
    </source>
</reference>
<keyword evidence="1" id="KW-1133">Transmembrane helix</keyword>
<dbReference type="AlphaFoldDB" id="A0A0A9DZS1"/>
<proteinExistence type="predicted"/>
<dbReference type="EMBL" id="GBRH01206740">
    <property type="protein sequence ID" value="JAD91155.1"/>
    <property type="molecule type" value="Transcribed_RNA"/>
</dbReference>
<feature type="transmembrane region" description="Helical" evidence="1">
    <location>
        <begin position="6"/>
        <end position="26"/>
    </location>
</feature>
<sequence>MLFAVTSRQLFTTGFLAFHFLLMVCYSF</sequence>
<protein>
    <submittedName>
        <fullName evidence="2">Uncharacterized protein</fullName>
    </submittedName>
</protein>
<accession>A0A0A9DZS1</accession>